<dbReference type="SUPFAM" id="SSF54665">
    <property type="entry name" value="CO dehydrogenase molybdoprotein N-domain-like"/>
    <property type="match status" value="1"/>
</dbReference>
<dbReference type="InterPro" id="IPR016208">
    <property type="entry name" value="Ald_Oxase/xanthine_DH-like"/>
</dbReference>
<reference evidence="6" key="1">
    <citation type="journal article" date="2021" name="Syst. Appl. Microbiol.">
        <title>Roseomonas hellenica sp. nov., isolated from roots of wild-growing Alkanna tinctoria.</title>
        <authorList>
            <person name="Rat A."/>
            <person name="Naranjo H.D."/>
            <person name="Lebbe L."/>
            <person name="Cnockaert M."/>
            <person name="Krigas N."/>
            <person name="Grigoriadou K."/>
            <person name="Maloupa E."/>
            <person name="Willems A."/>
        </authorList>
    </citation>
    <scope>NUCLEOTIDE SEQUENCE [LARGE SCALE GENOMIC DNA]</scope>
    <source>
        <strain evidence="6">LMG 31523</strain>
    </source>
</reference>
<keyword evidence="6" id="KW-1185">Reference proteome</keyword>
<evidence type="ECO:0000313" key="5">
    <source>
        <dbReference type="EMBL" id="MBR0663064.1"/>
    </source>
</evidence>
<keyword evidence="1" id="KW-0500">Molybdenum</keyword>
<proteinExistence type="predicted"/>
<evidence type="ECO:0000256" key="3">
    <source>
        <dbReference type="SAM" id="MobiDB-lite"/>
    </source>
</evidence>
<evidence type="ECO:0000259" key="4">
    <source>
        <dbReference type="SMART" id="SM01008"/>
    </source>
</evidence>
<accession>A0ABS5ERZ4</accession>
<name>A0ABS5ERZ4_9PROT</name>
<evidence type="ECO:0000313" key="6">
    <source>
        <dbReference type="Proteomes" id="UP001196870"/>
    </source>
</evidence>
<organism evidence="5 6">
    <name type="scientific">Plastoroseomonas hellenica</name>
    <dbReference type="NCBI Taxonomy" id="2687306"/>
    <lineage>
        <taxon>Bacteria</taxon>
        <taxon>Pseudomonadati</taxon>
        <taxon>Pseudomonadota</taxon>
        <taxon>Alphaproteobacteria</taxon>
        <taxon>Acetobacterales</taxon>
        <taxon>Acetobacteraceae</taxon>
        <taxon>Plastoroseomonas</taxon>
    </lineage>
</organism>
<dbReference type="PANTHER" id="PTHR11908:SF132">
    <property type="entry name" value="ALDEHYDE OXIDASE 1-RELATED"/>
    <property type="match status" value="1"/>
</dbReference>
<dbReference type="SUPFAM" id="SSF56003">
    <property type="entry name" value="Molybdenum cofactor-binding domain"/>
    <property type="match status" value="1"/>
</dbReference>
<dbReference type="InterPro" id="IPR000674">
    <property type="entry name" value="Ald_Oxase/Xan_DH_a/b"/>
</dbReference>
<dbReference type="Pfam" id="PF02738">
    <property type="entry name" value="MoCoBD_1"/>
    <property type="match status" value="1"/>
</dbReference>
<dbReference type="InterPro" id="IPR037165">
    <property type="entry name" value="AldOxase/xan_DH_Mopterin-bd_sf"/>
</dbReference>
<keyword evidence="2" id="KW-0560">Oxidoreductase</keyword>
<feature type="domain" description="Aldehyde oxidase/xanthine dehydrogenase a/b hammerhead" evidence="4">
    <location>
        <begin position="31"/>
        <end position="147"/>
    </location>
</feature>
<dbReference type="InterPro" id="IPR046867">
    <property type="entry name" value="AldOxase/xan_DH_MoCoBD2"/>
</dbReference>
<dbReference type="Pfam" id="PF01315">
    <property type="entry name" value="Ald_Xan_dh_C"/>
    <property type="match status" value="1"/>
</dbReference>
<evidence type="ECO:0000256" key="1">
    <source>
        <dbReference type="ARBA" id="ARBA00022505"/>
    </source>
</evidence>
<evidence type="ECO:0000256" key="2">
    <source>
        <dbReference type="ARBA" id="ARBA00023002"/>
    </source>
</evidence>
<gene>
    <name evidence="5" type="ORF">GXW71_01730</name>
</gene>
<protein>
    <submittedName>
        <fullName evidence="5">Xanthine dehydrogenase family protein molybdopterin-binding subunit</fullName>
    </submittedName>
</protein>
<dbReference type="SMART" id="SM01008">
    <property type="entry name" value="Ald_Xan_dh_C"/>
    <property type="match status" value="1"/>
</dbReference>
<dbReference type="Pfam" id="PF20256">
    <property type="entry name" value="MoCoBD_2"/>
    <property type="match status" value="1"/>
</dbReference>
<dbReference type="InterPro" id="IPR008274">
    <property type="entry name" value="AldOxase/xan_DH_MoCoBD1"/>
</dbReference>
<dbReference type="EMBL" id="JAAGBB010000002">
    <property type="protein sequence ID" value="MBR0663064.1"/>
    <property type="molecule type" value="Genomic_DNA"/>
</dbReference>
<feature type="compositionally biased region" description="Polar residues" evidence="3">
    <location>
        <begin position="1"/>
        <end position="13"/>
    </location>
</feature>
<sequence length="747" mass="78877">MSASHSAPTQASPMNVIGRPHPRVDGALKVTGAARYAGDHYLPGMLYAVPVGATIAKGSITAIDAGVAEQMPGVRAILRRGSFPPLGRAELDMSSADTTSILDEFRPPFDDDVVRYYGQYVALAVADSFEQAKAAADAVRVSYAVEIPDVDPALVAEKMTVKSERGDAEAGFAGAAVTIDQRYAMAPETHNPIETHATLAVWEGDALTLHETTQGVINHRNVVARMLGLPAEKVRVISRFLGSGFGNKLWPWTHSPLAAAAARTLGRPVKLVLSRAMTFQSVGHRPRIEQRIRLGATADGKLTSVRHDYVNATSILDSYEENCGEATPHMYSTPNLRVTAGIARRNIGTPTSMRGPGAVPGLYALESGMDELAVALGMDPVELRLRNEPSIDEGLGVPFSSRHFQECLRVGAERFGWSRRDPRVGAMTRDGLTLGWGVAACSWIAERFASNAAVDLRDDGTARVACAIQDIGTGTYTVMAQMVAERLGLPTDRIEVALGDTRLPAGPVSGGSMATASLVAPIHEAVAKAGAALIAAACAAKDGPFSGSRPEELDFVEGKITAKTGNRQAMGFDTVLKALGMPAISGSGSGTGTFMAPGKPTVSKHSFGAHFVEVTWQPETARLRVARTVSVIDAGRILNPLAARNQIEGSVVMGIGMALFEETHYDARNGAPVNASLADYVVATHADAPAMDVHFLEYPDTSLNALGARGVGEIGLAGTAAAITNAVYHATGVRVRELPLKLEHLMS</sequence>
<dbReference type="Proteomes" id="UP001196870">
    <property type="component" value="Unassembled WGS sequence"/>
</dbReference>
<comment type="caution">
    <text evidence="5">The sequence shown here is derived from an EMBL/GenBank/DDBJ whole genome shotgun (WGS) entry which is preliminary data.</text>
</comment>
<dbReference type="Gene3D" id="3.90.1170.50">
    <property type="entry name" value="Aldehyde oxidase/xanthine dehydrogenase, a/b hammerhead"/>
    <property type="match status" value="1"/>
</dbReference>
<dbReference type="RefSeq" id="WP_211850663.1">
    <property type="nucleotide sequence ID" value="NZ_JAAGBB010000002.1"/>
</dbReference>
<dbReference type="Gene3D" id="3.30.365.10">
    <property type="entry name" value="Aldehyde oxidase/xanthine dehydrogenase, molybdopterin binding domain"/>
    <property type="match status" value="4"/>
</dbReference>
<dbReference type="InterPro" id="IPR036856">
    <property type="entry name" value="Ald_Oxase/Xan_DH_a/b_sf"/>
</dbReference>
<dbReference type="PANTHER" id="PTHR11908">
    <property type="entry name" value="XANTHINE DEHYDROGENASE"/>
    <property type="match status" value="1"/>
</dbReference>
<feature type="region of interest" description="Disordered" evidence="3">
    <location>
        <begin position="1"/>
        <end position="20"/>
    </location>
</feature>